<dbReference type="PANTHER" id="PTHR45800">
    <property type="entry name" value="PHOSPHATIDYLINOSITOL 4-KINASE GAMMA"/>
    <property type="match status" value="1"/>
</dbReference>
<keyword evidence="3" id="KW-0808">Transferase</keyword>
<sequence>MYNMAAAVKTMNAEDVRALVPLDMAETGFHARSKCLSPQGGPLSDIRLFLASSQMNPDSPPPVEVLRGAAVTQIKFHLPADDKGWFTTPKRLVFGDRELMDNLEEQEDDEIRTSSGQKWGDLDDEDEDEEPDLFAEMPTEDPRGFMNLLVKLCDIEAITVKATEVTWNGSSVEREFCVPLDRRLCVGDVVQRIKSADALEPEPQQLFLEESYDRLSVMYGGRVLPKHAVLGDVLGDLTVTSDTVMHLLVHRSAKIKVTYQQSGTMEVTISSGMSSEEITEKLRGAKGWRTSSTSDLSAIEKTRSNTLPGYRSTCSAIDLSAFHAEKPTVVTSVNKPVDIVPRNPLCCRTNSIGSMVLLQDNAFNSSNSTDSTSSCDSPLASTPIPLCQSIEQARAGLMQGRAPALAPAGTGGTYFLCNTDGSKVAVFKPVDEEPLAINNPRGLFGPTSACEGLRKGTVVGEGAIREVAAYLLDHDNFSGVPPTTFAHIDGGRDGSDETVAPKKGSLQQYVHCSGDCEEMGTAAFHVEEVHKIAVLDIRMANTDRNGGNILVRERGPEEPHARGKYELVPIDHGYTLPHTLQDVSFEWEFWHQANEPFGEATLAYIAALDAEADLLKLAASGIDLPVECRLNCKVCTMLLKKGAAAGLAPAAIASVVTRKHTQQMSSLEKILASAEQRVSRGWEEAFLREVDQLLEEYLEGVQEEGLLDDLALSM</sequence>
<accession>A0A7S0RWR2</accession>
<proteinExistence type="inferred from homology"/>
<evidence type="ECO:0000256" key="5">
    <source>
        <dbReference type="ARBA" id="ARBA00022777"/>
    </source>
</evidence>
<keyword evidence="6" id="KW-0067">ATP-binding</keyword>
<evidence type="ECO:0000259" key="8">
    <source>
        <dbReference type="PROSITE" id="PS50290"/>
    </source>
</evidence>
<reference evidence="9" key="1">
    <citation type="submission" date="2021-01" db="EMBL/GenBank/DDBJ databases">
        <authorList>
            <person name="Corre E."/>
            <person name="Pelletier E."/>
            <person name="Niang G."/>
            <person name="Scheremetjew M."/>
            <person name="Finn R."/>
            <person name="Kale V."/>
            <person name="Holt S."/>
            <person name="Cochrane G."/>
            <person name="Meng A."/>
            <person name="Brown T."/>
            <person name="Cohen L."/>
        </authorList>
    </citation>
    <scope>NUCLEOTIDE SEQUENCE</scope>
    <source>
        <strain evidence="9">CCMP722</strain>
    </source>
</reference>
<dbReference type="PROSITE" id="PS50290">
    <property type="entry name" value="PI3_4_KINASE_3"/>
    <property type="match status" value="1"/>
</dbReference>
<evidence type="ECO:0000313" key="9">
    <source>
        <dbReference type="EMBL" id="CAD8689545.1"/>
    </source>
</evidence>
<evidence type="ECO:0000256" key="2">
    <source>
        <dbReference type="ARBA" id="ARBA00012169"/>
    </source>
</evidence>
<dbReference type="PANTHER" id="PTHR45800:SF4">
    <property type="entry name" value="PHOSPHATIDYLINOSITOL 4-KINASE GAMMA 3"/>
    <property type="match status" value="1"/>
</dbReference>
<name>A0A7S0RWR2_9CHLO</name>
<dbReference type="InterPro" id="IPR044571">
    <property type="entry name" value="P4KG1-8"/>
</dbReference>
<gene>
    <name evidence="9" type="ORF">POBO1169_LOCUS19166</name>
</gene>
<feature type="region of interest" description="Disordered" evidence="7">
    <location>
        <begin position="104"/>
        <end position="130"/>
    </location>
</feature>
<dbReference type="AlphaFoldDB" id="A0A7S0RWR2"/>
<comment type="similarity">
    <text evidence="1">Belongs to the PI3/PI4-kinase family. Type II PI4K subfamily.</text>
</comment>
<dbReference type="Pfam" id="PF00454">
    <property type="entry name" value="PI3_PI4_kinase"/>
    <property type="match status" value="1"/>
</dbReference>
<evidence type="ECO:0000256" key="4">
    <source>
        <dbReference type="ARBA" id="ARBA00022741"/>
    </source>
</evidence>
<evidence type="ECO:0000256" key="3">
    <source>
        <dbReference type="ARBA" id="ARBA00022679"/>
    </source>
</evidence>
<dbReference type="EMBL" id="HBFA01038302">
    <property type="protein sequence ID" value="CAD8689545.1"/>
    <property type="molecule type" value="Transcribed_RNA"/>
</dbReference>
<evidence type="ECO:0000256" key="1">
    <source>
        <dbReference type="ARBA" id="ARBA00008941"/>
    </source>
</evidence>
<dbReference type="EC" id="2.7.1.67" evidence="2"/>
<keyword evidence="4" id="KW-0547">Nucleotide-binding</keyword>
<dbReference type="GO" id="GO:0005524">
    <property type="term" value="F:ATP binding"/>
    <property type="evidence" value="ECO:0007669"/>
    <property type="project" value="UniProtKB-KW"/>
</dbReference>
<protein>
    <recommendedName>
        <fullName evidence="2">1-phosphatidylinositol 4-kinase</fullName>
        <ecNumber evidence="2">2.7.1.67</ecNumber>
    </recommendedName>
</protein>
<evidence type="ECO:0000256" key="6">
    <source>
        <dbReference type="ARBA" id="ARBA00022840"/>
    </source>
</evidence>
<evidence type="ECO:0000256" key="7">
    <source>
        <dbReference type="SAM" id="MobiDB-lite"/>
    </source>
</evidence>
<organism evidence="9">
    <name type="scientific">Pyramimonas obovata</name>
    <dbReference type="NCBI Taxonomy" id="1411642"/>
    <lineage>
        <taxon>Eukaryota</taxon>
        <taxon>Viridiplantae</taxon>
        <taxon>Chlorophyta</taxon>
        <taxon>Pyramimonadophyceae</taxon>
        <taxon>Pyramimonadales</taxon>
        <taxon>Pyramimonadaceae</taxon>
        <taxon>Pyramimonas</taxon>
        <taxon>Pyramimonas incertae sedis</taxon>
    </lineage>
</organism>
<keyword evidence="5" id="KW-0418">Kinase</keyword>
<dbReference type="InterPro" id="IPR000403">
    <property type="entry name" value="PI3/4_kinase_cat_dom"/>
</dbReference>
<feature type="domain" description="PI3K/PI4K catalytic" evidence="8">
    <location>
        <begin position="400"/>
        <end position="687"/>
    </location>
</feature>
<dbReference type="GO" id="GO:0004430">
    <property type="term" value="F:1-phosphatidylinositol 4-kinase activity"/>
    <property type="evidence" value="ECO:0007669"/>
    <property type="project" value="UniProtKB-EC"/>
</dbReference>